<evidence type="ECO:0000313" key="3">
    <source>
        <dbReference type="Proteomes" id="UP000821837"/>
    </source>
</evidence>
<feature type="compositionally biased region" description="Basic and acidic residues" evidence="1">
    <location>
        <begin position="222"/>
        <end position="232"/>
    </location>
</feature>
<feature type="region of interest" description="Disordered" evidence="1">
    <location>
        <begin position="56"/>
        <end position="81"/>
    </location>
</feature>
<feature type="region of interest" description="Disordered" evidence="1">
    <location>
        <begin position="697"/>
        <end position="716"/>
    </location>
</feature>
<gene>
    <name evidence="2" type="ORF">HPB52_012062</name>
</gene>
<dbReference type="EMBL" id="JABSTV010001248">
    <property type="protein sequence ID" value="KAH7968865.1"/>
    <property type="molecule type" value="Genomic_DNA"/>
</dbReference>
<feature type="region of interest" description="Disordered" evidence="1">
    <location>
        <begin position="883"/>
        <end position="1013"/>
    </location>
</feature>
<feature type="compositionally biased region" description="Low complexity" evidence="1">
    <location>
        <begin position="973"/>
        <end position="988"/>
    </location>
</feature>
<reference evidence="2" key="1">
    <citation type="journal article" date="2020" name="Cell">
        <title>Large-Scale Comparative Analyses of Tick Genomes Elucidate Their Genetic Diversity and Vector Capacities.</title>
        <authorList>
            <consortium name="Tick Genome and Microbiome Consortium (TIGMIC)"/>
            <person name="Jia N."/>
            <person name="Wang J."/>
            <person name="Shi W."/>
            <person name="Du L."/>
            <person name="Sun Y."/>
            <person name="Zhan W."/>
            <person name="Jiang J.F."/>
            <person name="Wang Q."/>
            <person name="Zhang B."/>
            <person name="Ji P."/>
            <person name="Bell-Sakyi L."/>
            <person name="Cui X.M."/>
            <person name="Yuan T.T."/>
            <person name="Jiang B.G."/>
            <person name="Yang W.F."/>
            <person name="Lam T.T."/>
            <person name="Chang Q.C."/>
            <person name="Ding S.J."/>
            <person name="Wang X.J."/>
            <person name="Zhu J.G."/>
            <person name="Ruan X.D."/>
            <person name="Zhao L."/>
            <person name="Wei J.T."/>
            <person name="Ye R.Z."/>
            <person name="Que T.C."/>
            <person name="Du C.H."/>
            <person name="Zhou Y.H."/>
            <person name="Cheng J.X."/>
            <person name="Dai P.F."/>
            <person name="Guo W.B."/>
            <person name="Han X.H."/>
            <person name="Huang E.J."/>
            <person name="Li L.F."/>
            <person name="Wei W."/>
            <person name="Gao Y.C."/>
            <person name="Liu J.Z."/>
            <person name="Shao H.Z."/>
            <person name="Wang X."/>
            <person name="Wang C.C."/>
            <person name="Yang T.C."/>
            <person name="Huo Q.B."/>
            <person name="Li W."/>
            <person name="Chen H.Y."/>
            <person name="Chen S.E."/>
            <person name="Zhou L.G."/>
            <person name="Ni X.B."/>
            <person name="Tian J.H."/>
            <person name="Sheng Y."/>
            <person name="Liu T."/>
            <person name="Pan Y.S."/>
            <person name="Xia L.Y."/>
            <person name="Li J."/>
            <person name="Zhao F."/>
            <person name="Cao W.C."/>
        </authorList>
    </citation>
    <scope>NUCLEOTIDE SEQUENCE</scope>
    <source>
        <strain evidence="2">Rsan-2018</strain>
    </source>
</reference>
<feature type="compositionally biased region" description="Polar residues" evidence="1">
    <location>
        <begin position="910"/>
        <end position="921"/>
    </location>
</feature>
<feature type="compositionally biased region" description="Low complexity" evidence="1">
    <location>
        <begin position="932"/>
        <end position="942"/>
    </location>
</feature>
<feature type="compositionally biased region" description="Basic and acidic residues" evidence="1">
    <location>
        <begin position="700"/>
        <end position="710"/>
    </location>
</feature>
<feature type="region of interest" description="Disordered" evidence="1">
    <location>
        <begin position="653"/>
        <end position="683"/>
    </location>
</feature>
<feature type="region of interest" description="Disordered" evidence="1">
    <location>
        <begin position="723"/>
        <end position="835"/>
    </location>
</feature>
<dbReference type="Proteomes" id="UP000821837">
    <property type="component" value="Unassembled WGS sequence"/>
</dbReference>
<feature type="compositionally biased region" description="Polar residues" evidence="1">
    <location>
        <begin position="197"/>
        <end position="210"/>
    </location>
</feature>
<dbReference type="AlphaFoldDB" id="A0A9D4T299"/>
<dbReference type="VEuPathDB" id="VectorBase:RSAN_058389"/>
<feature type="region of interest" description="Disordered" evidence="1">
    <location>
        <begin position="197"/>
        <end position="252"/>
    </location>
</feature>
<feature type="compositionally biased region" description="Low complexity" evidence="1">
    <location>
        <begin position="568"/>
        <end position="590"/>
    </location>
</feature>
<evidence type="ECO:0000256" key="1">
    <source>
        <dbReference type="SAM" id="MobiDB-lite"/>
    </source>
</evidence>
<feature type="compositionally biased region" description="Basic and acidic residues" evidence="1">
    <location>
        <begin position="803"/>
        <end position="820"/>
    </location>
</feature>
<keyword evidence="3" id="KW-1185">Reference proteome</keyword>
<feature type="region of interest" description="Disordered" evidence="1">
    <location>
        <begin position="339"/>
        <end position="439"/>
    </location>
</feature>
<feature type="compositionally biased region" description="Pro residues" evidence="1">
    <location>
        <begin position="659"/>
        <end position="668"/>
    </location>
</feature>
<accession>A0A9D4T299</accession>
<feature type="compositionally biased region" description="Polar residues" evidence="1">
    <location>
        <begin position="893"/>
        <end position="903"/>
    </location>
</feature>
<feature type="region of interest" description="Disordered" evidence="1">
    <location>
        <begin position="132"/>
        <end position="159"/>
    </location>
</feature>
<proteinExistence type="predicted"/>
<sequence length="1013" mass="110984">MKNKKNGRSATNYNNDSEGDNDAKEKPVEVDTSIRRSLPWLAAFWLLPLVVAAASQSSAGDSKEQPKASSAATRSRRGAMEELQSQIRWEYGGWRPIMPGSPFFFVKTSRAVSLDGSASALTPVRMRAPQLHNSLHKDDSKEDLKAEASSASERMAESQSIARHVPMGAPPVGSGAGCCDFQPVLYVKHQSNSYQQAKGSSPAWQATKPENNLAGDDDEDYQKDAGKPEGDLKSSGSQIVHGSPIGDERPQLPHQLLQDGQDAQASLSSPTGLESMLSKLPVSIHPVLQGQGEQIMSALSGLDGSIQPANIEQLLQHVHASGGVAPDVERLIAAMVNSAHGGQGHGHGLPGPEVHQGGSVPGLPPGVPLAHPGPGGQYGENPTAPPYHPRPDKNIFRWYPKPRATAPPPHKPTYTEMPRKPGEMNSKQQNSQGKSYGGGGFNEQILVQNALHAMQNVQHQMMGATPVHLAVVQGPILAGNGVHHLPQQGPLQQLEAPPLAHHYGGLDGDVAHADSQQHFVTARPHDPPNFDRQAARRPPQQLPPPPPPPPPQHLQQRPPPPKPEQHQQHQQLQQHHQEYQPQHHQQPQQHSVPYPGYQEHTISAEIVRGRPQGDYDPRQPPRIHVEDVPADVLATGIHPNGHPIRVDGINLNIITPSQNEPPPFPPRHPQTTASPSPAPVFTHYHRPEDVASAPFFQHQHHQDASHDSHQHHNYNATADATGNKEHYYDQPSYHHDDRKQDNQSYGDPVYHESQKEGHYQDKAQEEDSREPSKEDGGHTSDSETEEVDYDQYTDEITETPAPDSKRTSEAPPQEQKEKTTQRGAIHFHPIQTATVQKEEDKAQLYHAYYAPAQHKPPPGYVRMTVEEFNRLFKDAEIQFIGSESDLNKKLSGKASQSKVQYSQTEDKDSQTSTVKIETVGSQAEEKKVAIKTSVSVSTSTSTGNKGAYHSFIQPRENAGRAASDSPLANLQATTRKTFKTTTSKPSTPENKDNSPANLFGARIKMPRSQKSQS</sequence>
<feature type="compositionally biased region" description="Polar residues" evidence="1">
    <location>
        <begin position="425"/>
        <end position="434"/>
    </location>
</feature>
<feature type="region of interest" description="Disordered" evidence="1">
    <location>
        <begin position="1"/>
        <end position="30"/>
    </location>
</feature>
<feature type="compositionally biased region" description="Acidic residues" evidence="1">
    <location>
        <begin position="782"/>
        <end position="797"/>
    </location>
</feature>
<feature type="compositionally biased region" description="Basic and acidic residues" evidence="1">
    <location>
        <begin position="135"/>
        <end position="146"/>
    </location>
</feature>
<feature type="region of interest" description="Disordered" evidence="1">
    <location>
        <begin position="520"/>
        <end position="595"/>
    </location>
</feature>
<feature type="compositionally biased region" description="Basic and acidic residues" evidence="1">
    <location>
        <begin position="749"/>
        <end position="781"/>
    </location>
</feature>
<feature type="compositionally biased region" description="Pro residues" evidence="1">
    <location>
        <begin position="540"/>
        <end position="562"/>
    </location>
</feature>
<dbReference type="PRINTS" id="PR01217">
    <property type="entry name" value="PRICHEXTENSN"/>
</dbReference>
<evidence type="ECO:0000313" key="2">
    <source>
        <dbReference type="EMBL" id="KAH7968865.1"/>
    </source>
</evidence>
<comment type="caution">
    <text evidence="2">The sequence shown here is derived from an EMBL/GenBank/DDBJ whole genome shotgun (WGS) entry which is preliminary data.</text>
</comment>
<feature type="compositionally biased region" description="Basic and acidic residues" evidence="1">
    <location>
        <begin position="21"/>
        <end position="30"/>
    </location>
</feature>
<organism evidence="2 3">
    <name type="scientific">Rhipicephalus sanguineus</name>
    <name type="common">Brown dog tick</name>
    <name type="synonym">Ixodes sanguineus</name>
    <dbReference type="NCBI Taxonomy" id="34632"/>
    <lineage>
        <taxon>Eukaryota</taxon>
        <taxon>Metazoa</taxon>
        <taxon>Ecdysozoa</taxon>
        <taxon>Arthropoda</taxon>
        <taxon>Chelicerata</taxon>
        <taxon>Arachnida</taxon>
        <taxon>Acari</taxon>
        <taxon>Parasitiformes</taxon>
        <taxon>Ixodida</taxon>
        <taxon>Ixodoidea</taxon>
        <taxon>Ixodidae</taxon>
        <taxon>Rhipicephalinae</taxon>
        <taxon>Rhipicephalus</taxon>
        <taxon>Rhipicephalus</taxon>
    </lineage>
</organism>
<name>A0A9D4T299_RHISA</name>
<protein>
    <submittedName>
        <fullName evidence="2">Uncharacterized protein</fullName>
    </submittedName>
</protein>
<reference evidence="2" key="2">
    <citation type="submission" date="2021-09" db="EMBL/GenBank/DDBJ databases">
        <authorList>
            <person name="Jia N."/>
            <person name="Wang J."/>
            <person name="Shi W."/>
            <person name="Du L."/>
            <person name="Sun Y."/>
            <person name="Zhan W."/>
            <person name="Jiang J."/>
            <person name="Wang Q."/>
            <person name="Zhang B."/>
            <person name="Ji P."/>
            <person name="Sakyi L.B."/>
            <person name="Cui X."/>
            <person name="Yuan T."/>
            <person name="Jiang B."/>
            <person name="Yang W."/>
            <person name="Lam T.T.-Y."/>
            <person name="Chang Q."/>
            <person name="Ding S."/>
            <person name="Wang X."/>
            <person name="Zhu J."/>
            <person name="Ruan X."/>
            <person name="Zhao L."/>
            <person name="Wei J."/>
            <person name="Que T."/>
            <person name="Du C."/>
            <person name="Cheng J."/>
            <person name="Dai P."/>
            <person name="Han X."/>
            <person name="Huang E."/>
            <person name="Gao Y."/>
            <person name="Liu J."/>
            <person name="Shao H."/>
            <person name="Ye R."/>
            <person name="Li L."/>
            <person name="Wei W."/>
            <person name="Wang X."/>
            <person name="Wang C."/>
            <person name="Huo Q."/>
            <person name="Li W."/>
            <person name="Guo W."/>
            <person name="Chen H."/>
            <person name="Chen S."/>
            <person name="Zhou L."/>
            <person name="Zhou L."/>
            <person name="Ni X."/>
            <person name="Tian J."/>
            <person name="Zhou Y."/>
            <person name="Sheng Y."/>
            <person name="Liu T."/>
            <person name="Pan Y."/>
            <person name="Xia L."/>
            <person name="Li J."/>
            <person name="Zhao F."/>
            <person name="Cao W."/>
        </authorList>
    </citation>
    <scope>NUCLEOTIDE SEQUENCE</scope>
    <source>
        <strain evidence="2">Rsan-2018</strain>
        <tissue evidence="2">Larvae</tissue>
    </source>
</reference>
<feature type="compositionally biased region" description="Basic and acidic residues" evidence="1">
    <location>
        <begin position="723"/>
        <end position="741"/>
    </location>
</feature>